<dbReference type="Proteomes" id="UP001652623">
    <property type="component" value="Chromosome 4"/>
</dbReference>
<protein>
    <submittedName>
        <fullName evidence="12">Receptor-like protein 33</fullName>
    </submittedName>
</protein>
<comment type="similarity">
    <text evidence="2">Belongs to the RLP family.</text>
</comment>
<dbReference type="PANTHER" id="PTHR27004:SF460">
    <property type="entry name" value="RECEPTOR-LIKE PROTEIN 33"/>
    <property type="match status" value="1"/>
</dbReference>
<accession>A0A6P6G4U5</accession>
<keyword evidence="7" id="KW-1133">Transmembrane helix</keyword>
<evidence type="ECO:0000313" key="11">
    <source>
        <dbReference type="Proteomes" id="UP001652623"/>
    </source>
</evidence>
<evidence type="ECO:0000256" key="5">
    <source>
        <dbReference type="ARBA" id="ARBA00022692"/>
    </source>
</evidence>
<keyword evidence="8" id="KW-0472">Membrane</keyword>
<dbReference type="Pfam" id="PF13855">
    <property type="entry name" value="LRR_8"/>
    <property type="match status" value="1"/>
</dbReference>
<dbReference type="GO" id="GO:0005886">
    <property type="term" value="C:plasma membrane"/>
    <property type="evidence" value="ECO:0007669"/>
    <property type="project" value="UniProtKB-SubCell"/>
</dbReference>
<reference evidence="12" key="1">
    <citation type="submission" date="2025-08" db="UniProtKB">
        <authorList>
            <consortium name="RefSeq"/>
        </authorList>
    </citation>
    <scope>IDENTIFICATION</scope>
    <source>
        <tissue evidence="12">Seedling</tissue>
    </source>
</reference>
<dbReference type="AlphaFoldDB" id="A0A6P6G4U5"/>
<dbReference type="InterPro" id="IPR032675">
    <property type="entry name" value="LRR_dom_sf"/>
</dbReference>
<dbReference type="Pfam" id="PF00560">
    <property type="entry name" value="LRR_1"/>
    <property type="match status" value="1"/>
</dbReference>
<dbReference type="InterPro" id="IPR001611">
    <property type="entry name" value="Leu-rich_rpt"/>
</dbReference>
<evidence type="ECO:0000256" key="6">
    <source>
        <dbReference type="ARBA" id="ARBA00022737"/>
    </source>
</evidence>
<evidence type="ECO:0000256" key="4">
    <source>
        <dbReference type="ARBA" id="ARBA00022614"/>
    </source>
</evidence>
<gene>
    <name evidence="12" type="primary">LOC112491390</name>
</gene>
<evidence type="ECO:0000256" key="7">
    <source>
        <dbReference type="ARBA" id="ARBA00022989"/>
    </source>
</evidence>
<keyword evidence="5" id="KW-0812">Transmembrane</keyword>
<dbReference type="KEGG" id="zju:112491390"/>
<evidence type="ECO:0000256" key="2">
    <source>
        <dbReference type="ARBA" id="ARBA00009592"/>
    </source>
</evidence>
<evidence type="ECO:0000256" key="8">
    <source>
        <dbReference type="ARBA" id="ARBA00023136"/>
    </source>
</evidence>
<dbReference type="PRINTS" id="PR00019">
    <property type="entry name" value="LEURICHRPT"/>
</dbReference>
<sequence length="205" mass="23129">MISNANQSKHELSRSMADCKKLEILDVCNNSIKDTFPFCPETLLVSKILILCFNKFNGAIRDPCHQNESRAIFPKLHIVDLTQNSFSGCLFYDYFQKWGAMKVFGEHDHYGFVKITITNKGTAREHWEIQKSLNLLDLSNNRFEGEIPVLIENLKGLNSLHLSNNLLVGHIPSSLKDLSKLEALDLSCNNVRTCPGSFSGTLDKP</sequence>
<keyword evidence="6" id="KW-0677">Repeat</keyword>
<evidence type="ECO:0000313" key="12">
    <source>
        <dbReference type="RefSeq" id="XP_024928735.3"/>
    </source>
</evidence>
<dbReference type="GeneID" id="112491390"/>
<keyword evidence="11" id="KW-1185">Reference proteome</keyword>
<dbReference type="RefSeq" id="XP_024928735.3">
    <property type="nucleotide sequence ID" value="XM_025072967.3"/>
</dbReference>
<evidence type="ECO:0000256" key="9">
    <source>
        <dbReference type="ARBA" id="ARBA00023170"/>
    </source>
</evidence>
<dbReference type="PANTHER" id="PTHR27004">
    <property type="entry name" value="RECEPTOR-LIKE PROTEIN 12 ISOFORM X1"/>
    <property type="match status" value="1"/>
</dbReference>
<keyword evidence="3" id="KW-1003">Cell membrane</keyword>
<dbReference type="Gene3D" id="3.80.10.10">
    <property type="entry name" value="Ribonuclease Inhibitor"/>
    <property type="match status" value="1"/>
</dbReference>
<name>A0A6P6G4U5_ZIZJJ</name>
<evidence type="ECO:0000256" key="1">
    <source>
        <dbReference type="ARBA" id="ARBA00004251"/>
    </source>
</evidence>
<proteinExistence type="inferred from homology"/>
<keyword evidence="9" id="KW-0675">Receptor</keyword>
<organism evidence="11 12">
    <name type="scientific">Ziziphus jujuba</name>
    <name type="common">Chinese jujube</name>
    <name type="synonym">Ziziphus sativa</name>
    <dbReference type="NCBI Taxonomy" id="326968"/>
    <lineage>
        <taxon>Eukaryota</taxon>
        <taxon>Viridiplantae</taxon>
        <taxon>Streptophyta</taxon>
        <taxon>Embryophyta</taxon>
        <taxon>Tracheophyta</taxon>
        <taxon>Spermatophyta</taxon>
        <taxon>Magnoliopsida</taxon>
        <taxon>eudicotyledons</taxon>
        <taxon>Gunneridae</taxon>
        <taxon>Pentapetalae</taxon>
        <taxon>rosids</taxon>
        <taxon>fabids</taxon>
        <taxon>Rosales</taxon>
        <taxon>Rhamnaceae</taxon>
        <taxon>Paliureae</taxon>
        <taxon>Ziziphus</taxon>
    </lineage>
</organism>
<comment type="subcellular location">
    <subcellularLocation>
        <location evidence="1">Cell membrane</location>
        <topology evidence="1">Single-pass type I membrane protein</topology>
    </subcellularLocation>
</comment>
<keyword evidence="4" id="KW-0433">Leucine-rich repeat</keyword>
<evidence type="ECO:0000256" key="10">
    <source>
        <dbReference type="ARBA" id="ARBA00023180"/>
    </source>
</evidence>
<dbReference type="SUPFAM" id="SSF52058">
    <property type="entry name" value="L domain-like"/>
    <property type="match status" value="1"/>
</dbReference>
<dbReference type="InParanoid" id="A0A6P6G4U5"/>
<keyword evidence="10" id="KW-0325">Glycoprotein</keyword>
<evidence type="ECO:0000256" key="3">
    <source>
        <dbReference type="ARBA" id="ARBA00022475"/>
    </source>
</evidence>